<dbReference type="CDD" id="cd04471">
    <property type="entry name" value="S1_RNase_R"/>
    <property type="match status" value="1"/>
</dbReference>
<evidence type="ECO:0000256" key="2">
    <source>
        <dbReference type="ARBA" id="ARBA00004496"/>
    </source>
</evidence>
<dbReference type="Pfam" id="PF08206">
    <property type="entry name" value="OB_RNB"/>
    <property type="match status" value="1"/>
</dbReference>
<keyword evidence="3 8" id="KW-0963">Cytoplasm</keyword>
<dbReference type="InterPro" id="IPR050180">
    <property type="entry name" value="RNR_Ribonuclease"/>
</dbReference>
<dbReference type="InterPro" id="IPR003029">
    <property type="entry name" value="S1_domain"/>
</dbReference>
<organism evidence="11 12">
    <name type="scientific">Yanghanlia caeni</name>
    <dbReference type="NCBI Taxonomy" id="3064283"/>
    <lineage>
        <taxon>Bacteria</taxon>
        <taxon>Pseudomonadati</taxon>
        <taxon>Pseudomonadota</taxon>
        <taxon>Betaproteobacteria</taxon>
        <taxon>Burkholderiales</taxon>
        <taxon>Alcaligenaceae</taxon>
        <taxon>Yanghanlia</taxon>
    </lineage>
</organism>
<dbReference type="EMBL" id="JAUZQE010000016">
    <property type="protein sequence ID" value="MDR4126023.1"/>
    <property type="molecule type" value="Genomic_DNA"/>
</dbReference>
<dbReference type="RefSeq" id="WP_165279683.1">
    <property type="nucleotide sequence ID" value="NZ_JAUZQE010000016.1"/>
</dbReference>
<evidence type="ECO:0000256" key="8">
    <source>
        <dbReference type="HAMAP-Rule" id="MF_01895"/>
    </source>
</evidence>
<dbReference type="PROSITE" id="PS01175">
    <property type="entry name" value="RIBONUCLEASE_II"/>
    <property type="match status" value="1"/>
</dbReference>
<evidence type="ECO:0000256" key="3">
    <source>
        <dbReference type="ARBA" id="ARBA00022490"/>
    </source>
</evidence>
<proteinExistence type="inferred from homology"/>
<feature type="compositionally biased region" description="Basic and acidic residues" evidence="9">
    <location>
        <begin position="788"/>
        <end position="811"/>
    </location>
</feature>
<feature type="region of interest" description="Disordered" evidence="9">
    <location>
        <begin position="765"/>
        <end position="811"/>
    </location>
</feature>
<sequence length="811" mass="90262">MSKRSKKSNTEFIAGALDLPPDFDPAVPSREALMQQLRSFGKPMAIEALARSVGAPVPLSVGFERRLKAMERDGQIFINRQGKIQVNTKLEFLAGRVQGHRDGFGFLLRDDGGPDLFLSPREMLKVLHGDRVLAKIEGEYRGKLEGLIVEVLERRTDKLVGRFLRERGACIVVPEDQRIKHDILIPPQEINGAEHGQVVTVQILQQPTRHTQPLGRVIEVLGEIDDPGMEIEIAVRKFGVPHQFSEAALERAARLPETVRPSEIKGRVDLRDVPFVTIDGEDARDFDDAVFCMPVNLGTEKRRRPGWRLLVAIADVSHYVRPGDPIDVDALERGTSVYFPRRVIPMLPEALSNGICSLNPDVDRLVLVCDMVIAGSGQKAGQITAYQFYDAVIHSHARCTYTQVWEALQQPHGPAAASLGTLMPHIRHLHELYQLFAAARVKRGAIDFDTVETRIVCTDLGRIERIEAMVRNDAHKLIEECMLAANTCAAEFMTRNKRHGLYRVHEGPTPEKLETLRAYLATVGLSLGGGDDPGTDDYAKLVQQARGRPDYEIIQTMCLRSLQQAIYSPEQAGHFGLSYDHYAHFTSPIRRYPDLLTHRVIKGVLAGKRYVPKVADVAATVALPADDSEQAAWEKLGLVLSAAERRADDASRDVEAWLKCWFIKEHVGEIFSGRVTGVAPFGLFVTLETLFVEGLVHVSELGSDYFQYNEASHELRGERTGIRYRLTDPVQVQVARVDLEARRIEFRLVKGTSFKTLTAAEKADAPRKVKRAAPAKPQALKGTTASQRRAEAKRSARKAAAAERKKGGTRS</sequence>
<dbReference type="InterPro" id="IPR040476">
    <property type="entry name" value="CSD2"/>
</dbReference>
<dbReference type="NCBIfam" id="TIGR02063">
    <property type="entry name" value="RNase_R"/>
    <property type="match status" value="1"/>
</dbReference>
<dbReference type="InterPro" id="IPR022966">
    <property type="entry name" value="RNase_II/R_CS"/>
</dbReference>
<protein>
    <recommendedName>
        <fullName evidence="8">Ribonuclease R</fullName>
        <shortName evidence="8">RNase R</shortName>
        <ecNumber evidence="8">3.1.13.1</ecNumber>
    </recommendedName>
</protein>
<dbReference type="PANTHER" id="PTHR23355">
    <property type="entry name" value="RIBONUCLEASE"/>
    <property type="match status" value="1"/>
</dbReference>
<evidence type="ECO:0000256" key="4">
    <source>
        <dbReference type="ARBA" id="ARBA00022722"/>
    </source>
</evidence>
<dbReference type="SMART" id="SM00357">
    <property type="entry name" value="CSP"/>
    <property type="match status" value="2"/>
</dbReference>
<dbReference type="PANTHER" id="PTHR23355:SF9">
    <property type="entry name" value="DIS3-LIKE EXONUCLEASE 2"/>
    <property type="match status" value="1"/>
</dbReference>
<dbReference type="HAMAP" id="MF_01895">
    <property type="entry name" value="RNase_R"/>
    <property type="match status" value="1"/>
</dbReference>
<evidence type="ECO:0000256" key="7">
    <source>
        <dbReference type="ARBA" id="ARBA00022884"/>
    </source>
</evidence>
<name>A0ABU1D6P1_9BURK</name>
<dbReference type="EC" id="3.1.13.1" evidence="8"/>
<evidence type="ECO:0000256" key="5">
    <source>
        <dbReference type="ARBA" id="ARBA00022801"/>
    </source>
</evidence>
<evidence type="ECO:0000313" key="11">
    <source>
        <dbReference type="EMBL" id="MDR4126023.1"/>
    </source>
</evidence>
<dbReference type="NCBIfam" id="TIGR00358">
    <property type="entry name" value="3_prime_RNase"/>
    <property type="match status" value="1"/>
</dbReference>
<dbReference type="SUPFAM" id="SSF50249">
    <property type="entry name" value="Nucleic acid-binding proteins"/>
    <property type="match status" value="4"/>
</dbReference>
<dbReference type="PROSITE" id="PS50126">
    <property type="entry name" value="S1"/>
    <property type="match status" value="1"/>
</dbReference>
<keyword evidence="4 8" id="KW-0540">Nuclease</keyword>
<comment type="caution">
    <text evidence="11">The sequence shown here is derived from an EMBL/GenBank/DDBJ whole genome shotgun (WGS) entry which is preliminary data.</text>
</comment>
<dbReference type="InterPro" id="IPR001900">
    <property type="entry name" value="RNase_II/R"/>
</dbReference>
<keyword evidence="6 8" id="KW-0269">Exonuclease</keyword>
<dbReference type="Gene3D" id="2.40.50.140">
    <property type="entry name" value="Nucleic acid-binding proteins"/>
    <property type="match status" value="2"/>
</dbReference>
<dbReference type="InterPro" id="IPR011129">
    <property type="entry name" value="CSD"/>
</dbReference>
<evidence type="ECO:0000259" key="10">
    <source>
        <dbReference type="PROSITE" id="PS50126"/>
    </source>
</evidence>
<dbReference type="InterPro" id="IPR011805">
    <property type="entry name" value="RNase_R"/>
</dbReference>
<dbReference type="Pfam" id="PF17876">
    <property type="entry name" value="CSD2"/>
    <property type="match status" value="1"/>
</dbReference>
<keyword evidence="7 8" id="KW-0694">RNA-binding</keyword>
<dbReference type="Proteomes" id="UP001232156">
    <property type="component" value="Unassembled WGS sequence"/>
</dbReference>
<reference evidence="11 12" key="1">
    <citation type="submission" date="2023-08" db="EMBL/GenBank/DDBJ databases">
        <title>Alcaligenaceae gen. nov., a novel taxon isolated from the sludge of Yixing Pesticide Factory.</title>
        <authorList>
            <person name="Ruan L."/>
        </authorList>
    </citation>
    <scope>NUCLEOTIDE SEQUENCE [LARGE SCALE GENOMIC DNA]</scope>
    <source>
        <strain evidence="11 12">LG-2</strain>
    </source>
</reference>
<comment type="similarity">
    <text evidence="8">Belongs to the RNR ribonuclease family. RNase R subfamily.</text>
</comment>
<gene>
    <name evidence="8 11" type="primary">rnr</name>
    <name evidence="11" type="ORF">Q8947_08505</name>
</gene>
<keyword evidence="12" id="KW-1185">Reference proteome</keyword>
<keyword evidence="5 8" id="KW-0378">Hydrolase</keyword>
<comment type="function">
    <text evidence="8">3'-5' exoribonuclease that releases 5'-nucleoside monophosphates and is involved in maturation of structured RNAs.</text>
</comment>
<dbReference type="SMART" id="SM00316">
    <property type="entry name" value="S1"/>
    <property type="match status" value="1"/>
</dbReference>
<dbReference type="Pfam" id="PF00773">
    <property type="entry name" value="RNB"/>
    <property type="match status" value="1"/>
</dbReference>
<comment type="catalytic activity">
    <reaction evidence="1 8">
        <text>Exonucleolytic cleavage in the 3'- to 5'-direction to yield nucleoside 5'-phosphates.</text>
        <dbReference type="EC" id="3.1.13.1"/>
    </reaction>
</comment>
<dbReference type="InterPro" id="IPR013223">
    <property type="entry name" value="RNase_B_OB_dom"/>
</dbReference>
<dbReference type="InterPro" id="IPR012340">
    <property type="entry name" value="NA-bd_OB-fold"/>
</dbReference>
<evidence type="ECO:0000313" key="12">
    <source>
        <dbReference type="Proteomes" id="UP001232156"/>
    </source>
</evidence>
<accession>A0ABU1D6P1</accession>
<dbReference type="SMART" id="SM00955">
    <property type="entry name" value="RNB"/>
    <property type="match status" value="1"/>
</dbReference>
<comment type="subcellular location">
    <subcellularLocation>
        <location evidence="2 8">Cytoplasm</location>
    </subcellularLocation>
</comment>
<evidence type="ECO:0000256" key="6">
    <source>
        <dbReference type="ARBA" id="ARBA00022839"/>
    </source>
</evidence>
<dbReference type="Pfam" id="PF00575">
    <property type="entry name" value="S1"/>
    <property type="match status" value="1"/>
</dbReference>
<dbReference type="InterPro" id="IPR004476">
    <property type="entry name" value="RNase_II/RNase_R"/>
</dbReference>
<feature type="domain" description="S1 motif" evidence="10">
    <location>
        <begin position="668"/>
        <end position="749"/>
    </location>
</feature>
<evidence type="ECO:0000256" key="1">
    <source>
        <dbReference type="ARBA" id="ARBA00001849"/>
    </source>
</evidence>
<evidence type="ECO:0000256" key="9">
    <source>
        <dbReference type="SAM" id="MobiDB-lite"/>
    </source>
</evidence>